<evidence type="ECO:0000313" key="2">
    <source>
        <dbReference type="EMBL" id="CAK8998086.1"/>
    </source>
</evidence>
<feature type="region of interest" description="Disordered" evidence="1">
    <location>
        <begin position="39"/>
        <end position="86"/>
    </location>
</feature>
<evidence type="ECO:0000256" key="1">
    <source>
        <dbReference type="SAM" id="MobiDB-lite"/>
    </source>
</evidence>
<reference evidence="2 3" key="1">
    <citation type="submission" date="2024-02" db="EMBL/GenBank/DDBJ databases">
        <authorList>
            <person name="Chen Y."/>
            <person name="Shah S."/>
            <person name="Dougan E. K."/>
            <person name="Thang M."/>
            <person name="Chan C."/>
        </authorList>
    </citation>
    <scope>NUCLEOTIDE SEQUENCE [LARGE SCALE GENOMIC DNA]</scope>
</reference>
<accession>A0ABP0I674</accession>
<gene>
    <name evidence="2" type="ORF">CCMP2556_LOCUS5110</name>
</gene>
<name>A0ABP0I674_9DINO</name>
<comment type="caution">
    <text evidence="2">The sequence shown here is derived from an EMBL/GenBank/DDBJ whole genome shotgun (WGS) entry which is preliminary data.</text>
</comment>
<keyword evidence="3" id="KW-1185">Reference proteome</keyword>
<dbReference type="EMBL" id="CAXAMN010002167">
    <property type="protein sequence ID" value="CAK8998086.1"/>
    <property type="molecule type" value="Genomic_DNA"/>
</dbReference>
<proteinExistence type="predicted"/>
<dbReference type="Proteomes" id="UP001642484">
    <property type="component" value="Unassembled WGS sequence"/>
</dbReference>
<protein>
    <submittedName>
        <fullName evidence="2">Uncharacterized protein</fullName>
    </submittedName>
</protein>
<evidence type="ECO:0000313" key="3">
    <source>
        <dbReference type="Proteomes" id="UP001642484"/>
    </source>
</evidence>
<feature type="region of interest" description="Disordered" evidence="1">
    <location>
        <begin position="181"/>
        <end position="201"/>
    </location>
</feature>
<sequence length="617" mass="68653">MCMPQAGRQMNVVADLTSHIKVRKSPGLFIFGAIPVEQSKMPQKKQEEKQEEHDSEDENLTLQQLVPSDPAHPASDKKPRKKRSRHAKSLILMKQNLAESEVTYSVFLRAHTKAAPLAGAAHCDSGGWVAVQNGLLQGNMPECAICKDIFAKAGLDAQECMKQVELALDSRAALQDHWEFQENRDKKQKRHHPFNTDGLTGEQLVENDDNMEFLARGSHNKKIPVQCNACVRPHGKHGPRAIFDLINLKYDHWYYQHVLSATHIRYTQDQKVSGVKNEESQLQCAGWQMSKAMLTCRLSRLGEGLVEYATVTSTESTEHMNRTMHSFNVIQGKDVVIKHRNCAGLASTVSQGHPMCPLCFDIGQNRNIAHQTAKLFVKTLAARLLSCRLFSIEAEQDLIQEARKSSVYKAGWQAALVKVLKMKVSQLQKFVRTSWLSLGDEWRTPAYKQKVACLVAPCLSVNLENYQPEVAQRASGLAKAISSGQLHTIADVELKLAASVANGALRHHPLVQGLLVAAVEQSRRLDRGANCMRNLQVSEAERNMMIEAAVVISQSASSKDLLKTFGIACLDEKVQAFDPGSASLPDPWLANDNITVLENNARMIQNAIPLQKDWVTI</sequence>
<organism evidence="2 3">
    <name type="scientific">Durusdinium trenchii</name>
    <dbReference type="NCBI Taxonomy" id="1381693"/>
    <lineage>
        <taxon>Eukaryota</taxon>
        <taxon>Sar</taxon>
        <taxon>Alveolata</taxon>
        <taxon>Dinophyceae</taxon>
        <taxon>Suessiales</taxon>
        <taxon>Symbiodiniaceae</taxon>
        <taxon>Durusdinium</taxon>
    </lineage>
</organism>